<dbReference type="Pfam" id="PF08759">
    <property type="entry name" value="GT-D"/>
    <property type="match status" value="1"/>
</dbReference>
<proteinExistence type="predicted"/>
<dbReference type="Proteomes" id="UP000724657">
    <property type="component" value="Unassembled WGS sequence"/>
</dbReference>
<feature type="domain" description="Glycosyltransferase GT-D fold" evidence="1">
    <location>
        <begin position="52"/>
        <end position="274"/>
    </location>
</feature>
<organism evidence="2 3">
    <name type="scientific">Candidatus Fusobacterium pullicola</name>
    <dbReference type="NCBI Taxonomy" id="2838601"/>
    <lineage>
        <taxon>Bacteria</taxon>
        <taxon>Fusobacteriati</taxon>
        <taxon>Fusobacteriota</taxon>
        <taxon>Fusobacteriia</taxon>
        <taxon>Fusobacteriales</taxon>
        <taxon>Fusobacteriaceae</taxon>
        <taxon>Fusobacterium</taxon>
    </lineage>
</organism>
<name>A0A9E2NWK3_9FUSO</name>
<reference evidence="2" key="1">
    <citation type="journal article" date="2021" name="PeerJ">
        <title>Extensive microbial diversity within the chicken gut microbiome revealed by metagenomics and culture.</title>
        <authorList>
            <person name="Gilroy R."/>
            <person name="Ravi A."/>
            <person name="Getino M."/>
            <person name="Pursley I."/>
            <person name="Horton D.L."/>
            <person name="Alikhan N.F."/>
            <person name="Baker D."/>
            <person name="Gharbi K."/>
            <person name="Hall N."/>
            <person name="Watson M."/>
            <person name="Adriaenssens E.M."/>
            <person name="Foster-Nyarko E."/>
            <person name="Jarju S."/>
            <person name="Secka A."/>
            <person name="Antonio M."/>
            <person name="Oren A."/>
            <person name="Chaudhuri R.R."/>
            <person name="La Ragione R."/>
            <person name="Hildebrand F."/>
            <person name="Pallen M.J."/>
        </authorList>
    </citation>
    <scope>NUCLEOTIDE SEQUENCE</scope>
    <source>
        <strain evidence="2">A6-441</strain>
    </source>
</reference>
<dbReference type="EMBL" id="JAHLFN010000020">
    <property type="protein sequence ID" value="MBU3841899.1"/>
    <property type="molecule type" value="Genomic_DNA"/>
</dbReference>
<evidence type="ECO:0000313" key="2">
    <source>
        <dbReference type="EMBL" id="MBU3841899.1"/>
    </source>
</evidence>
<gene>
    <name evidence="2" type="ORF">IAA47_02770</name>
</gene>
<dbReference type="NCBIfam" id="TIGR03728">
    <property type="entry name" value="glyco_access_1"/>
    <property type="match status" value="1"/>
</dbReference>
<accession>A0A9E2NWK3</accession>
<comment type="caution">
    <text evidence="2">The sequence shown here is derived from an EMBL/GenBank/DDBJ whole genome shotgun (WGS) entry which is preliminary data.</text>
</comment>
<reference evidence="2" key="2">
    <citation type="submission" date="2021-04" db="EMBL/GenBank/DDBJ databases">
        <authorList>
            <person name="Gilroy R."/>
        </authorList>
    </citation>
    <scope>NUCLEOTIDE SEQUENCE</scope>
    <source>
        <strain evidence="2">A6-441</strain>
    </source>
</reference>
<evidence type="ECO:0000313" key="3">
    <source>
        <dbReference type="Proteomes" id="UP000724657"/>
    </source>
</evidence>
<sequence>MKNNIWYDRYLVLKDRIKRKKNKLLYFNQLKKIKVKNTDETLDRILNGNYSVLRLGDGELNLIFGENLKFQNYNESLERELREVLIDNNKELLVCLPDIFNGLDIYTEKAKKFWLEYLERKINKILKVIDMEKVYYDTQISRFYIDVSNKKKVKERIDKIKKIWQGQEIILVEGEKSRLGVGNDLFKNAQKIERILCPSHQAYSIIDKIEKRVLKENKNKLIFLALGPTATVLGYRLFKKGYRVLDIGHIDIEYEWYLKGVQEKIAIDKKYIGEVSSLEAIEEYRDKEYEEQILDKILN</sequence>
<protein>
    <submittedName>
        <fullName evidence="2">SP_1767 family glycosyltransferase</fullName>
    </submittedName>
</protein>
<dbReference type="InterPro" id="IPR014869">
    <property type="entry name" value="GT-D"/>
</dbReference>
<evidence type="ECO:0000259" key="1">
    <source>
        <dbReference type="Pfam" id="PF08759"/>
    </source>
</evidence>
<dbReference type="AlphaFoldDB" id="A0A9E2NWK3"/>